<dbReference type="EMBL" id="KZ679130">
    <property type="protein sequence ID" value="PTB77845.1"/>
    <property type="molecule type" value="Genomic_DNA"/>
</dbReference>
<organism evidence="2 3">
    <name type="scientific">Trichoderma longibrachiatum ATCC 18648</name>
    <dbReference type="NCBI Taxonomy" id="983965"/>
    <lineage>
        <taxon>Eukaryota</taxon>
        <taxon>Fungi</taxon>
        <taxon>Dikarya</taxon>
        <taxon>Ascomycota</taxon>
        <taxon>Pezizomycotina</taxon>
        <taxon>Sordariomycetes</taxon>
        <taxon>Hypocreomycetidae</taxon>
        <taxon>Hypocreales</taxon>
        <taxon>Hypocreaceae</taxon>
        <taxon>Trichoderma</taxon>
    </lineage>
</organism>
<reference evidence="2 3" key="1">
    <citation type="submission" date="2016-07" db="EMBL/GenBank/DDBJ databases">
        <title>Multiple horizontal gene transfer events from other fungi enriched the ability of initially mycotrophic Trichoderma (Ascomycota) to feed on dead plant biomass.</title>
        <authorList>
            <consortium name="DOE Joint Genome Institute"/>
            <person name="Aerts A."/>
            <person name="Atanasova L."/>
            <person name="Chenthamara K."/>
            <person name="Zhang J."/>
            <person name="Grujic M."/>
            <person name="Henrissat B."/>
            <person name="Kuo A."/>
            <person name="Salamov A."/>
            <person name="Lipzen A."/>
            <person name="Labutti K."/>
            <person name="Barry K."/>
            <person name="Miao Y."/>
            <person name="Rahimi M.J."/>
            <person name="Shen Q."/>
            <person name="Grigoriev I.V."/>
            <person name="Kubicek C.P."/>
            <person name="Druzhinina I.S."/>
        </authorList>
    </citation>
    <scope>NUCLEOTIDE SEQUENCE [LARGE SCALE GENOMIC DNA]</scope>
    <source>
        <strain evidence="2 3">ATCC 18648</strain>
    </source>
</reference>
<keyword evidence="3" id="KW-1185">Reference proteome</keyword>
<feature type="region of interest" description="Disordered" evidence="1">
    <location>
        <begin position="1"/>
        <end position="31"/>
    </location>
</feature>
<sequence>MYAEPTPFRSQRSGLFSSSSHTPLLPSSIFAPPPRIKTARHEYSGIGRARPVASPGYIRLGGRLFCLFSSTSLRPGTSLRPFRPFFTRQLTFQRRQPLLHLHQPCRETTCDLPGSRTGRRRNSKRLHSGEVTHRARRSHDFGFHCSALL</sequence>
<evidence type="ECO:0000256" key="1">
    <source>
        <dbReference type="SAM" id="MobiDB-lite"/>
    </source>
</evidence>
<feature type="compositionally biased region" description="Low complexity" evidence="1">
    <location>
        <begin position="8"/>
        <end position="28"/>
    </location>
</feature>
<name>A0A2T4C8H2_TRILO</name>
<accession>A0A2T4C8H2</accession>
<proteinExistence type="predicted"/>
<dbReference type="AlphaFoldDB" id="A0A2T4C8H2"/>
<feature type="compositionally biased region" description="Basic residues" evidence="1">
    <location>
        <begin position="117"/>
        <end position="126"/>
    </location>
</feature>
<gene>
    <name evidence="2" type="ORF">M440DRAFT_293414</name>
</gene>
<dbReference type="Proteomes" id="UP000240760">
    <property type="component" value="Unassembled WGS sequence"/>
</dbReference>
<protein>
    <submittedName>
        <fullName evidence="2">Uncharacterized protein</fullName>
    </submittedName>
</protein>
<feature type="region of interest" description="Disordered" evidence="1">
    <location>
        <begin position="111"/>
        <end position="132"/>
    </location>
</feature>
<evidence type="ECO:0000313" key="3">
    <source>
        <dbReference type="Proteomes" id="UP000240760"/>
    </source>
</evidence>
<evidence type="ECO:0000313" key="2">
    <source>
        <dbReference type="EMBL" id="PTB77845.1"/>
    </source>
</evidence>